<keyword evidence="9" id="KW-0472">Membrane</keyword>
<feature type="signal peptide" evidence="16">
    <location>
        <begin position="1"/>
        <end position="21"/>
    </location>
</feature>
<feature type="chain" id="PRO_5043852331" description="glucan endo-1,3-beta-D-glucosidase" evidence="16">
    <location>
        <begin position="22"/>
        <end position="466"/>
    </location>
</feature>
<evidence type="ECO:0000256" key="6">
    <source>
        <dbReference type="ARBA" id="ARBA00022622"/>
    </source>
</evidence>
<comment type="subcellular location">
    <subcellularLocation>
        <location evidence="2">Cell membrane</location>
        <topology evidence="2">Lipid-anchor</topology>
        <topology evidence="2">GPI-anchor</topology>
    </subcellularLocation>
</comment>
<evidence type="ECO:0000256" key="14">
    <source>
        <dbReference type="RuleBase" id="RU004335"/>
    </source>
</evidence>
<dbReference type="GO" id="GO:0098552">
    <property type="term" value="C:side of membrane"/>
    <property type="evidence" value="ECO:0007669"/>
    <property type="project" value="UniProtKB-KW"/>
</dbReference>
<keyword evidence="13 15" id="KW-0326">Glycosidase</keyword>
<keyword evidence="5" id="KW-1003">Cell membrane</keyword>
<comment type="catalytic activity">
    <reaction evidence="1">
        <text>Hydrolysis of (1-&gt;3)-beta-D-glucosidic linkages in (1-&gt;3)-beta-D-glucans.</text>
        <dbReference type="EC" id="3.2.1.39"/>
    </reaction>
</comment>
<dbReference type="InterPro" id="IPR044965">
    <property type="entry name" value="Glyco_hydro_17_plant"/>
</dbReference>
<evidence type="ECO:0000256" key="13">
    <source>
        <dbReference type="ARBA" id="ARBA00023295"/>
    </source>
</evidence>
<keyword evidence="6" id="KW-0336">GPI-anchor</keyword>
<evidence type="ECO:0000256" key="11">
    <source>
        <dbReference type="ARBA" id="ARBA00023180"/>
    </source>
</evidence>
<dbReference type="GO" id="GO:0009506">
    <property type="term" value="C:plasmodesma"/>
    <property type="evidence" value="ECO:0007669"/>
    <property type="project" value="UniProtKB-ARBA"/>
</dbReference>
<name>A0AAV0FY87_9ASTE</name>
<keyword evidence="19" id="KW-1185">Reference proteome</keyword>
<evidence type="ECO:0000256" key="10">
    <source>
        <dbReference type="ARBA" id="ARBA00023157"/>
    </source>
</evidence>
<dbReference type="InterPro" id="IPR000490">
    <property type="entry name" value="Glyco_hydro_17"/>
</dbReference>
<dbReference type="EMBL" id="CAMAPF010001025">
    <property type="protein sequence ID" value="CAH9140655.1"/>
    <property type="molecule type" value="Genomic_DNA"/>
</dbReference>
<dbReference type="EC" id="3.2.1.39" evidence="4"/>
<feature type="domain" description="X8" evidence="17">
    <location>
        <begin position="374"/>
        <end position="461"/>
    </location>
</feature>
<organism evidence="18 19">
    <name type="scientific">Cuscuta epithymum</name>
    <dbReference type="NCBI Taxonomy" id="186058"/>
    <lineage>
        <taxon>Eukaryota</taxon>
        <taxon>Viridiplantae</taxon>
        <taxon>Streptophyta</taxon>
        <taxon>Embryophyta</taxon>
        <taxon>Tracheophyta</taxon>
        <taxon>Spermatophyta</taxon>
        <taxon>Magnoliopsida</taxon>
        <taxon>eudicotyledons</taxon>
        <taxon>Gunneridae</taxon>
        <taxon>Pentapetalae</taxon>
        <taxon>asterids</taxon>
        <taxon>lamiids</taxon>
        <taxon>Solanales</taxon>
        <taxon>Convolvulaceae</taxon>
        <taxon>Cuscuteae</taxon>
        <taxon>Cuscuta</taxon>
        <taxon>Cuscuta subgen. Cuscuta</taxon>
    </lineage>
</organism>
<dbReference type="SMART" id="SM00768">
    <property type="entry name" value="X8"/>
    <property type="match status" value="1"/>
</dbReference>
<gene>
    <name evidence="18" type="ORF">CEPIT_LOCUS38527</name>
</gene>
<evidence type="ECO:0000256" key="1">
    <source>
        <dbReference type="ARBA" id="ARBA00000382"/>
    </source>
</evidence>
<dbReference type="SUPFAM" id="SSF51445">
    <property type="entry name" value="(Trans)glycosidases"/>
    <property type="match status" value="1"/>
</dbReference>
<evidence type="ECO:0000256" key="3">
    <source>
        <dbReference type="ARBA" id="ARBA00008773"/>
    </source>
</evidence>
<evidence type="ECO:0000256" key="9">
    <source>
        <dbReference type="ARBA" id="ARBA00023136"/>
    </source>
</evidence>
<dbReference type="Gene3D" id="3.20.20.80">
    <property type="entry name" value="Glycosidases"/>
    <property type="match status" value="1"/>
</dbReference>
<keyword evidence="8 15" id="KW-0378">Hydrolase</keyword>
<evidence type="ECO:0000259" key="17">
    <source>
        <dbReference type="SMART" id="SM00768"/>
    </source>
</evidence>
<dbReference type="Pfam" id="PF00332">
    <property type="entry name" value="Glyco_hydro_17"/>
    <property type="match status" value="1"/>
</dbReference>
<dbReference type="Proteomes" id="UP001152523">
    <property type="component" value="Unassembled WGS sequence"/>
</dbReference>
<evidence type="ECO:0000256" key="15">
    <source>
        <dbReference type="RuleBase" id="RU004336"/>
    </source>
</evidence>
<evidence type="ECO:0000256" key="16">
    <source>
        <dbReference type="SAM" id="SignalP"/>
    </source>
</evidence>
<dbReference type="FunFam" id="3.20.20.80:FF:000005">
    <property type="entry name" value="Glucan endo-1,3-beta-glucosidase 14"/>
    <property type="match status" value="1"/>
</dbReference>
<evidence type="ECO:0000256" key="4">
    <source>
        <dbReference type="ARBA" id="ARBA00012780"/>
    </source>
</evidence>
<keyword evidence="7 16" id="KW-0732">Signal</keyword>
<keyword evidence="10" id="KW-1015">Disulfide bond</keyword>
<dbReference type="PANTHER" id="PTHR32227">
    <property type="entry name" value="GLUCAN ENDO-1,3-BETA-GLUCOSIDASE BG1-RELATED-RELATED"/>
    <property type="match status" value="1"/>
</dbReference>
<evidence type="ECO:0000313" key="18">
    <source>
        <dbReference type="EMBL" id="CAH9140655.1"/>
    </source>
</evidence>
<dbReference type="GO" id="GO:0005886">
    <property type="term" value="C:plasma membrane"/>
    <property type="evidence" value="ECO:0007669"/>
    <property type="project" value="UniProtKB-SubCell"/>
</dbReference>
<evidence type="ECO:0000256" key="12">
    <source>
        <dbReference type="ARBA" id="ARBA00023288"/>
    </source>
</evidence>
<comment type="caution">
    <text evidence="18">The sequence shown here is derived from an EMBL/GenBank/DDBJ whole genome shotgun (WGS) entry which is preliminary data.</text>
</comment>
<keyword evidence="11" id="KW-0325">Glycoprotein</keyword>
<comment type="similarity">
    <text evidence="3 14">Belongs to the glycosyl hydrolase 17 family.</text>
</comment>
<reference evidence="18" key="1">
    <citation type="submission" date="2022-07" db="EMBL/GenBank/DDBJ databases">
        <authorList>
            <person name="Macas J."/>
            <person name="Novak P."/>
            <person name="Neumann P."/>
        </authorList>
    </citation>
    <scope>NUCLEOTIDE SEQUENCE</scope>
</reference>
<dbReference type="Gene3D" id="1.20.58.1040">
    <property type="match status" value="1"/>
</dbReference>
<keyword evidence="12" id="KW-0449">Lipoprotein</keyword>
<dbReference type="GO" id="GO:0005975">
    <property type="term" value="P:carbohydrate metabolic process"/>
    <property type="evidence" value="ECO:0007669"/>
    <property type="project" value="InterPro"/>
</dbReference>
<dbReference type="GO" id="GO:0042973">
    <property type="term" value="F:glucan endo-1,3-beta-D-glucosidase activity"/>
    <property type="evidence" value="ECO:0007669"/>
    <property type="project" value="UniProtKB-EC"/>
</dbReference>
<sequence length="466" mass="51779">MAFLCFFLLLSLFDLVSYSGAELTRGIGICYGQLGNDLHVPAKSVELINGLKAEQVKIYDANPDILKSLQGSDLHVSVMLPNELIPNVSSSQTFTDQWVHTNLVPFYPRTMIRHLLVGNEILSSQPNSTWFQLVPAMRNLRRSVRKYRLHKVKVGTPLAMDMLETSFPPSNGSFRSDITDSVFRPLLSFLADSRSFFFFDVYPYFAWAAQPDEIDLDYTLMKHTNRTYSDPGSGLTYTNLLDQMIDSVYFALKRLGHPDLPLFIAETGWPSAGDPDQIGSNIYNAATYNRNVVKKFSSKPLVGTPARPGVAVPAFIFALYNENQKPGAGTERHFGLLYPNGTNVYEIDLSGKTPESEFKPLPKPTNNKPFGGKLWCVVNTTQSVNKTALTAALDYACGQDNGTCDAIRPGGKCYQPNDLIRHASYAFSAYWAQFKRIGGTCSFNGIANSTTKDPSDKMCKFPSVQN</sequence>
<evidence type="ECO:0000256" key="7">
    <source>
        <dbReference type="ARBA" id="ARBA00022729"/>
    </source>
</evidence>
<dbReference type="Pfam" id="PF07983">
    <property type="entry name" value="X8"/>
    <property type="match status" value="1"/>
</dbReference>
<evidence type="ECO:0000313" key="19">
    <source>
        <dbReference type="Proteomes" id="UP001152523"/>
    </source>
</evidence>
<dbReference type="PROSITE" id="PS00587">
    <property type="entry name" value="GLYCOSYL_HYDROL_F17"/>
    <property type="match status" value="1"/>
</dbReference>
<dbReference type="AlphaFoldDB" id="A0AAV0FY87"/>
<protein>
    <recommendedName>
        <fullName evidence="4">glucan endo-1,3-beta-D-glucosidase</fullName>
        <ecNumber evidence="4">3.2.1.39</ecNumber>
    </recommendedName>
</protein>
<evidence type="ECO:0000256" key="8">
    <source>
        <dbReference type="ARBA" id="ARBA00022801"/>
    </source>
</evidence>
<accession>A0AAV0FY87</accession>
<dbReference type="InterPro" id="IPR012946">
    <property type="entry name" value="X8"/>
</dbReference>
<evidence type="ECO:0000256" key="5">
    <source>
        <dbReference type="ARBA" id="ARBA00022475"/>
    </source>
</evidence>
<evidence type="ECO:0000256" key="2">
    <source>
        <dbReference type="ARBA" id="ARBA00004609"/>
    </source>
</evidence>
<proteinExistence type="inferred from homology"/>
<dbReference type="InterPro" id="IPR017853">
    <property type="entry name" value="GH"/>
</dbReference>
<dbReference type="FunFam" id="1.20.58.1040:FF:000001">
    <property type="entry name" value="Glucan endo-1,3-beta-glucosidase 4"/>
    <property type="match status" value="1"/>
</dbReference>